<dbReference type="Proteomes" id="UP001604002">
    <property type="component" value="Unassembled WGS sequence"/>
</dbReference>
<dbReference type="SUPFAM" id="SSF52833">
    <property type="entry name" value="Thioredoxin-like"/>
    <property type="match status" value="1"/>
</dbReference>
<dbReference type="Gene3D" id="3.40.30.10">
    <property type="entry name" value="Glutaredoxin"/>
    <property type="match status" value="1"/>
</dbReference>
<organism evidence="4 5">
    <name type="scientific">Xanthobacter oligotrophicus</name>
    <dbReference type="NCBI Taxonomy" id="2607286"/>
    <lineage>
        <taxon>Bacteria</taxon>
        <taxon>Pseudomonadati</taxon>
        <taxon>Pseudomonadota</taxon>
        <taxon>Alphaproteobacteria</taxon>
        <taxon>Hyphomicrobiales</taxon>
        <taxon>Xanthobacteraceae</taxon>
        <taxon>Xanthobacter</taxon>
    </lineage>
</organism>
<dbReference type="Pfam" id="PF13417">
    <property type="entry name" value="GST_N_3"/>
    <property type="match status" value="1"/>
</dbReference>
<dbReference type="Pfam" id="PF13410">
    <property type="entry name" value="GST_C_2"/>
    <property type="match status" value="1"/>
</dbReference>
<evidence type="ECO:0000259" key="3">
    <source>
        <dbReference type="PROSITE" id="PS50405"/>
    </source>
</evidence>
<evidence type="ECO:0000259" key="2">
    <source>
        <dbReference type="PROSITE" id="PS50404"/>
    </source>
</evidence>
<keyword evidence="5" id="KW-1185">Reference proteome</keyword>
<name>A0ABW6ZSA7_9HYPH</name>
<dbReference type="InterPro" id="IPR034330">
    <property type="entry name" value="GST_Zeta_C"/>
</dbReference>
<dbReference type="InterPro" id="IPR005955">
    <property type="entry name" value="GST_Zeta"/>
</dbReference>
<dbReference type="InterPro" id="IPR010987">
    <property type="entry name" value="Glutathione-S-Trfase_C-like"/>
</dbReference>
<dbReference type="SFLD" id="SFLDG00358">
    <property type="entry name" value="Main_(cytGST)"/>
    <property type="match status" value="1"/>
</dbReference>
<feature type="domain" description="GST C-terminal" evidence="3">
    <location>
        <begin position="88"/>
        <end position="212"/>
    </location>
</feature>
<dbReference type="RefSeq" id="WP_393991928.1">
    <property type="nucleotide sequence ID" value="NZ_JBAFVH010000003.1"/>
</dbReference>
<dbReference type="PROSITE" id="PS50404">
    <property type="entry name" value="GST_NTER"/>
    <property type="match status" value="1"/>
</dbReference>
<reference evidence="4 5" key="1">
    <citation type="submission" date="2024-02" db="EMBL/GenBank/DDBJ databases">
        <title>Expansion and revision of Xanthobacter and proposal of Roseixanthobacter gen. nov.</title>
        <authorList>
            <person name="Soltysiak M.P.M."/>
            <person name="Jalihal A."/>
            <person name="Ory A."/>
            <person name="Chrisophersen C."/>
            <person name="Lee A.D."/>
            <person name="Boulton J."/>
            <person name="Springer M."/>
        </authorList>
    </citation>
    <scope>NUCLEOTIDE SEQUENCE [LARGE SCALE GENOMIC DNA]</scope>
    <source>
        <strain evidence="4 5">23A</strain>
    </source>
</reference>
<comment type="caution">
    <text evidence="4">The sequence shown here is derived from an EMBL/GenBank/DDBJ whole genome shotgun (WGS) entry which is preliminary data.</text>
</comment>
<dbReference type="InterPro" id="IPR004045">
    <property type="entry name" value="Glutathione_S-Trfase_N"/>
</dbReference>
<dbReference type="PANTHER" id="PTHR42673:SF21">
    <property type="entry name" value="GLUTATHIONE S-TRANSFERASE YFCF"/>
    <property type="match status" value="1"/>
</dbReference>
<dbReference type="NCBIfam" id="TIGR01262">
    <property type="entry name" value="maiA"/>
    <property type="match status" value="1"/>
</dbReference>
<dbReference type="InterPro" id="IPR040079">
    <property type="entry name" value="Glutathione_S-Trfase"/>
</dbReference>
<proteinExistence type="inferred from homology"/>
<dbReference type="EC" id="5.2.1.2" evidence="4"/>
<feature type="domain" description="GST N-terminal" evidence="2">
    <location>
        <begin position="1"/>
        <end position="83"/>
    </location>
</feature>
<comment type="similarity">
    <text evidence="1">Belongs to the GST superfamily. Zeta family.</text>
</comment>
<evidence type="ECO:0000313" key="5">
    <source>
        <dbReference type="Proteomes" id="UP001604002"/>
    </source>
</evidence>
<dbReference type="SFLD" id="SFLDS00019">
    <property type="entry name" value="Glutathione_Transferase_(cytos"/>
    <property type="match status" value="1"/>
</dbReference>
<dbReference type="CDD" id="cd03191">
    <property type="entry name" value="GST_C_Zeta"/>
    <property type="match status" value="1"/>
</dbReference>
<dbReference type="EMBL" id="JBAFVH010000003">
    <property type="protein sequence ID" value="MFG1371608.1"/>
    <property type="molecule type" value="Genomic_DNA"/>
</dbReference>
<dbReference type="PROSITE" id="PS50405">
    <property type="entry name" value="GST_CTER"/>
    <property type="match status" value="1"/>
</dbReference>
<keyword evidence="4" id="KW-0413">Isomerase</keyword>
<accession>A0ABW6ZSA7</accession>
<sequence length="212" mass="23241">MRLYTYWRSTSAYRVRIALALKGIAAEQVPVHLVRGGGEQHAPAYAALNPQQRLPTLVLDDGTVLTQSPAILEYLEEAFPAPPLLPASAVARAKVRAVAALIGCDIHPLNNVSPLTMLRREMKQDEAAVSAWIARWITDGFRAVEQMIGEEGYCFGGEPGLADLYLIPQLYSARRFKVPLEAYPRILRVETLAATHPAFMAAHPARQADAEG</sequence>
<gene>
    <name evidence="4" type="primary">maiA</name>
    <name evidence="4" type="ORF">V5F32_05495</name>
</gene>
<dbReference type="Gene3D" id="1.20.1050.10">
    <property type="match status" value="1"/>
</dbReference>
<dbReference type="PANTHER" id="PTHR42673">
    <property type="entry name" value="MALEYLACETOACETATE ISOMERASE"/>
    <property type="match status" value="1"/>
</dbReference>
<dbReference type="GO" id="GO:0016034">
    <property type="term" value="F:maleylacetoacetate isomerase activity"/>
    <property type="evidence" value="ECO:0007669"/>
    <property type="project" value="UniProtKB-EC"/>
</dbReference>
<dbReference type="SUPFAM" id="SSF47616">
    <property type="entry name" value="GST C-terminal domain-like"/>
    <property type="match status" value="1"/>
</dbReference>
<dbReference type="InterPro" id="IPR036249">
    <property type="entry name" value="Thioredoxin-like_sf"/>
</dbReference>
<dbReference type="InterPro" id="IPR034333">
    <property type="entry name" value="GST_Zeta_N"/>
</dbReference>
<dbReference type="CDD" id="cd03042">
    <property type="entry name" value="GST_N_Zeta"/>
    <property type="match status" value="1"/>
</dbReference>
<evidence type="ECO:0000256" key="1">
    <source>
        <dbReference type="ARBA" id="ARBA00010007"/>
    </source>
</evidence>
<evidence type="ECO:0000313" key="4">
    <source>
        <dbReference type="EMBL" id="MFG1371608.1"/>
    </source>
</evidence>
<protein>
    <submittedName>
        <fullName evidence="4">Maleylacetoacetate isomerase</fullName>
        <ecNumber evidence="4">5.2.1.2</ecNumber>
    </submittedName>
</protein>
<dbReference type="InterPro" id="IPR036282">
    <property type="entry name" value="Glutathione-S-Trfase_C_sf"/>
</dbReference>